<reference evidence="6" key="2">
    <citation type="submission" date="2016-02" db="EMBL/GenBank/DDBJ databases">
        <title>Genome sequence of Clostridium beijerinckii strain 59B.</title>
        <authorList>
            <person name="Little G.T."/>
            <person name="Minton N.P."/>
        </authorList>
    </citation>
    <scope>NUCLEOTIDE SEQUENCE</scope>
    <source>
        <strain evidence="6">NCIMB 14988</strain>
    </source>
</reference>
<feature type="domain" description="HTH rpiR-type" evidence="4">
    <location>
        <begin position="14"/>
        <end position="90"/>
    </location>
</feature>
<dbReference type="PROSITE" id="PS51464">
    <property type="entry name" value="SIS"/>
    <property type="match status" value="1"/>
</dbReference>
<dbReference type="Pfam" id="PF01380">
    <property type="entry name" value="SIS"/>
    <property type="match status" value="1"/>
</dbReference>
<evidence type="ECO:0000256" key="2">
    <source>
        <dbReference type="ARBA" id="ARBA00023125"/>
    </source>
</evidence>
<reference evidence="7 9" key="3">
    <citation type="submission" date="2017-02" db="EMBL/GenBank/DDBJ databases">
        <title>Genome sequence of Clostridium beijerinckii Br21.</title>
        <authorList>
            <person name="Fonseca B.C."/>
            <person name="Guazzaroni M.E."/>
            <person name="Riano-Pachon D.M."/>
            <person name="Reginatto V."/>
        </authorList>
    </citation>
    <scope>NUCLEOTIDE SEQUENCE [LARGE SCALE GENOMIC DNA]</scope>
    <source>
        <strain evidence="7 9">Br21</strain>
    </source>
</reference>
<accession>A0A0B5Q925</accession>
<dbReference type="PANTHER" id="PTHR30514">
    <property type="entry name" value="GLUCOKINASE"/>
    <property type="match status" value="1"/>
</dbReference>
<sequence length="291" mass="32759">MIKGVIIKVREIEKSVLDKILCIYKSLHEAEKKIADYIINNKEKVIEMTVSELALESSVSEATIVRFCKKCDLKGFYDLKIKIAKEMVNLKSSNISNELDSNNIMQSLQNILANKIEELKQTISMMNEGNIKRILEAIKGARIVQFAAVGNTIPVAMDGAYKFNQLGISSVTNTIWETQLAFSYTLTKEDVVIVISNSGASKELVALLEIANERQATTISITNHENSPVANKSKYHINTSTREKLFLDEFSFSRVSAMVVIEILYLLLTRDKEDAYNWISQHEQSIAEGKI</sequence>
<dbReference type="SUPFAM" id="SSF46689">
    <property type="entry name" value="Homeodomain-like"/>
    <property type="match status" value="1"/>
</dbReference>
<dbReference type="InterPro" id="IPR046348">
    <property type="entry name" value="SIS_dom_sf"/>
</dbReference>
<dbReference type="GO" id="GO:1901135">
    <property type="term" value="P:carbohydrate derivative metabolic process"/>
    <property type="evidence" value="ECO:0007669"/>
    <property type="project" value="InterPro"/>
</dbReference>
<dbReference type="Pfam" id="PF01418">
    <property type="entry name" value="HTH_6"/>
    <property type="match status" value="1"/>
</dbReference>
<dbReference type="RefSeq" id="WP_041894307.1">
    <property type="nucleotide sequence ID" value="NZ_CP010086.2"/>
</dbReference>
<dbReference type="InterPro" id="IPR035472">
    <property type="entry name" value="RpiR-like_SIS"/>
</dbReference>
<gene>
    <name evidence="7" type="ORF">CBEIBR21_14975</name>
    <name evidence="6" type="ORF">LF65_00839</name>
</gene>
<dbReference type="InterPro" id="IPR009057">
    <property type="entry name" value="Homeodomain-like_sf"/>
</dbReference>
<dbReference type="GO" id="GO:0003700">
    <property type="term" value="F:DNA-binding transcription factor activity"/>
    <property type="evidence" value="ECO:0007669"/>
    <property type="project" value="InterPro"/>
</dbReference>
<dbReference type="Gene3D" id="3.40.50.10490">
    <property type="entry name" value="Glucose-6-phosphate isomerase like protein, domain 1"/>
    <property type="match status" value="1"/>
</dbReference>
<dbReference type="Proteomes" id="UP000031866">
    <property type="component" value="Chromosome"/>
</dbReference>
<name>A0A0B5Q925_CLOBE</name>
<dbReference type="SUPFAM" id="SSF53697">
    <property type="entry name" value="SIS domain"/>
    <property type="match status" value="1"/>
</dbReference>
<dbReference type="EMBL" id="MWMH01000004">
    <property type="protein sequence ID" value="OOP73097.1"/>
    <property type="molecule type" value="Genomic_DNA"/>
</dbReference>
<dbReference type="Proteomes" id="UP000190959">
    <property type="component" value="Unassembled WGS sequence"/>
</dbReference>
<evidence type="ECO:0000313" key="7">
    <source>
        <dbReference type="EMBL" id="OOP73097.1"/>
    </source>
</evidence>
<dbReference type="STRING" id="1520.LF65_00839"/>
<evidence type="ECO:0000313" key="6">
    <source>
        <dbReference type="EMBL" id="AJG97465.2"/>
    </source>
</evidence>
<dbReference type="InterPro" id="IPR001347">
    <property type="entry name" value="SIS_dom"/>
</dbReference>
<dbReference type="InterPro" id="IPR000281">
    <property type="entry name" value="HTH_RpiR"/>
</dbReference>
<dbReference type="OrthoDB" id="9762536at2"/>
<dbReference type="GO" id="GO:0097367">
    <property type="term" value="F:carbohydrate derivative binding"/>
    <property type="evidence" value="ECO:0007669"/>
    <property type="project" value="InterPro"/>
</dbReference>
<keyword evidence="1" id="KW-0805">Transcription regulation</keyword>
<evidence type="ECO:0000259" key="4">
    <source>
        <dbReference type="PROSITE" id="PS51071"/>
    </source>
</evidence>
<reference evidence="8" key="1">
    <citation type="submission" date="2014-12" db="EMBL/GenBank/DDBJ databases">
        <title>Genome sequence of Clostridium beijerinckii strain 59B.</title>
        <authorList>
            <person name="Little G.T."/>
            <person name="Minton N.P."/>
        </authorList>
    </citation>
    <scope>NUCLEOTIDE SEQUENCE [LARGE SCALE GENOMIC DNA]</scope>
    <source>
        <strain evidence="8">59B</strain>
    </source>
</reference>
<keyword evidence="2" id="KW-0238">DNA-binding</keyword>
<organism evidence="6 8">
    <name type="scientific">Clostridium beijerinckii</name>
    <name type="common">Clostridium MP</name>
    <dbReference type="NCBI Taxonomy" id="1520"/>
    <lineage>
        <taxon>Bacteria</taxon>
        <taxon>Bacillati</taxon>
        <taxon>Bacillota</taxon>
        <taxon>Clostridia</taxon>
        <taxon>Eubacteriales</taxon>
        <taxon>Clostridiaceae</taxon>
        <taxon>Clostridium</taxon>
    </lineage>
</organism>
<evidence type="ECO:0000256" key="3">
    <source>
        <dbReference type="ARBA" id="ARBA00023163"/>
    </source>
</evidence>
<dbReference type="PROSITE" id="PS51071">
    <property type="entry name" value="HTH_RPIR"/>
    <property type="match status" value="1"/>
</dbReference>
<dbReference type="EMBL" id="CP010086">
    <property type="protein sequence ID" value="AJG97465.2"/>
    <property type="molecule type" value="Genomic_DNA"/>
</dbReference>
<keyword evidence="3" id="KW-0804">Transcription</keyword>
<dbReference type="GO" id="GO:0003677">
    <property type="term" value="F:DNA binding"/>
    <property type="evidence" value="ECO:0007669"/>
    <property type="project" value="UniProtKB-KW"/>
</dbReference>
<dbReference type="PANTHER" id="PTHR30514:SF1">
    <property type="entry name" value="HTH-TYPE TRANSCRIPTIONAL REGULATOR HEXR-RELATED"/>
    <property type="match status" value="1"/>
</dbReference>
<dbReference type="AlphaFoldDB" id="A0A0B5Q925"/>
<dbReference type="Gene3D" id="1.10.10.10">
    <property type="entry name" value="Winged helix-like DNA-binding domain superfamily/Winged helix DNA-binding domain"/>
    <property type="match status" value="1"/>
</dbReference>
<proteinExistence type="predicted"/>
<protein>
    <submittedName>
        <fullName evidence="6 7">RpiR family transcriptional regulator</fullName>
    </submittedName>
</protein>
<evidence type="ECO:0000259" key="5">
    <source>
        <dbReference type="PROSITE" id="PS51464"/>
    </source>
</evidence>
<feature type="domain" description="SIS" evidence="5">
    <location>
        <begin position="134"/>
        <end position="274"/>
    </location>
</feature>
<evidence type="ECO:0000256" key="1">
    <source>
        <dbReference type="ARBA" id="ARBA00023015"/>
    </source>
</evidence>
<dbReference type="CDD" id="cd05013">
    <property type="entry name" value="SIS_RpiR"/>
    <property type="match status" value="1"/>
</dbReference>
<evidence type="ECO:0000313" key="8">
    <source>
        <dbReference type="Proteomes" id="UP000031866"/>
    </source>
</evidence>
<evidence type="ECO:0000313" key="9">
    <source>
        <dbReference type="Proteomes" id="UP000190959"/>
    </source>
</evidence>
<dbReference type="KEGG" id="cbei:LF65_00839"/>
<dbReference type="InterPro" id="IPR047640">
    <property type="entry name" value="RpiR-like"/>
</dbReference>
<dbReference type="InterPro" id="IPR036388">
    <property type="entry name" value="WH-like_DNA-bd_sf"/>
</dbReference>